<feature type="region of interest" description="Disordered" evidence="1">
    <location>
        <begin position="238"/>
        <end position="277"/>
    </location>
</feature>
<dbReference type="RefSeq" id="WP_108221380.1">
    <property type="nucleotide sequence ID" value="NZ_CP090021.1"/>
</dbReference>
<keyword evidence="4" id="KW-1185">Reference proteome</keyword>
<dbReference type="OrthoDB" id="7324591at2"/>
<dbReference type="Proteomes" id="UP000244060">
    <property type="component" value="Unassembled WGS sequence"/>
</dbReference>
<feature type="compositionally biased region" description="Low complexity" evidence="1">
    <location>
        <begin position="244"/>
        <end position="271"/>
    </location>
</feature>
<comment type="caution">
    <text evidence="3">The sequence shown here is derived from an EMBL/GenBank/DDBJ whole genome shotgun (WGS) entry which is preliminary data.</text>
</comment>
<gene>
    <name evidence="3" type="ORF">C8J28_11324</name>
</gene>
<evidence type="ECO:0008006" key="5">
    <source>
        <dbReference type="Google" id="ProtNLM"/>
    </source>
</evidence>
<evidence type="ECO:0000256" key="1">
    <source>
        <dbReference type="SAM" id="MobiDB-lite"/>
    </source>
</evidence>
<dbReference type="InterPro" id="IPR011990">
    <property type="entry name" value="TPR-like_helical_dom_sf"/>
</dbReference>
<keyword evidence="2" id="KW-0732">Signal</keyword>
<evidence type="ECO:0000313" key="3">
    <source>
        <dbReference type="EMBL" id="PTR15877.1"/>
    </source>
</evidence>
<name>A0A2T5K0C8_9RHOB</name>
<accession>A0A2T5K0C8</accession>
<evidence type="ECO:0000313" key="4">
    <source>
        <dbReference type="Proteomes" id="UP000244060"/>
    </source>
</evidence>
<feature type="signal peptide" evidence="2">
    <location>
        <begin position="1"/>
        <end position="26"/>
    </location>
</feature>
<proteinExistence type="predicted"/>
<evidence type="ECO:0000256" key="2">
    <source>
        <dbReference type="SAM" id="SignalP"/>
    </source>
</evidence>
<feature type="chain" id="PRO_5015449905" description="Tetratricopeptide repeat protein" evidence="2">
    <location>
        <begin position="27"/>
        <end position="472"/>
    </location>
</feature>
<reference evidence="3 4" key="1">
    <citation type="submission" date="2018-04" db="EMBL/GenBank/DDBJ databases">
        <title>Genomic Encyclopedia of Type Strains, Phase III (KMG-III): the genomes of soil and plant-associated and newly described type strains.</title>
        <authorList>
            <person name="Whitman W."/>
        </authorList>
    </citation>
    <scope>NUCLEOTIDE SEQUENCE [LARGE SCALE GENOMIC DNA]</scope>
    <source>
        <strain evidence="3 4">KA25</strain>
    </source>
</reference>
<sequence>MRSDLISLRRLTLVLVVAGGAAFAQAAAPTPQDLEALNYYVSSGDTRAAEAELRRLRAQFPDWAVPSDLSTLGAQRSPASEIDRIYRQIAAGELTEARRSMDETSRSFPGWTPPAEMVRLLETAEAQVAFDAAADAGNAAAAVEIARRMPAILRCDRVNNVWRLAELQAAAGQTSAAVQSYRGVIGSCSGPAEITATLEKAETVASDAELAELFRLANSQLPNSGPALRVLENRLRAGRGQTDPAGTPPAAGAASATATTAPGRRAGSAAGLPQAGQPRGAAVATVARGGGAGLSAVRAAAQQGDWRRCTSLTTGATSAEMLYERAWCVYNLERPLEALAAFEPAASGRLGAQVARDARFGKALAFLALQMTEEAARLAAATDLTDQQRREVEAIILDQRGVRSYRLKEYRRAIAFFDAYEELTGGLRRDLAILRGYAWLNIGKRTEAKRIFTELNSQLATPETRAGLNASR</sequence>
<organism evidence="3 4">
    <name type="scientific">Cereibacter azotoformans</name>
    <dbReference type="NCBI Taxonomy" id="43057"/>
    <lineage>
        <taxon>Bacteria</taxon>
        <taxon>Pseudomonadati</taxon>
        <taxon>Pseudomonadota</taxon>
        <taxon>Alphaproteobacteria</taxon>
        <taxon>Rhodobacterales</taxon>
        <taxon>Paracoccaceae</taxon>
        <taxon>Cereibacter</taxon>
    </lineage>
</organism>
<protein>
    <recommendedName>
        <fullName evidence="5">Tetratricopeptide repeat protein</fullName>
    </recommendedName>
</protein>
<dbReference type="SUPFAM" id="SSF48452">
    <property type="entry name" value="TPR-like"/>
    <property type="match status" value="1"/>
</dbReference>
<dbReference type="AlphaFoldDB" id="A0A2T5K0C8"/>
<dbReference type="EMBL" id="QAOT01000013">
    <property type="protein sequence ID" value="PTR15877.1"/>
    <property type="molecule type" value="Genomic_DNA"/>
</dbReference>